<comment type="caution">
    <text evidence="1">The sequence shown here is derived from an EMBL/GenBank/DDBJ whole genome shotgun (WGS) entry which is preliminary data.</text>
</comment>
<protein>
    <submittedName>
        <fullName evidence="1">9325_t:CDS:1</fullName>
    </submittedName>
</protein>
<dbReference type="EMBL" id="CAJVPU010034612">
    <property type="protein sequence ID" value="CAG8725715.1"/>
    <property type="molecule type" value="Genomic_DNA"/>
</dbReference>
<evidence type="ECO:0000313" key="1">
    <source>
        <dbReference type="EMBL" id="CAG8725715.1"/>
    </source>
</evidence>
<reference evidence="1" key="1">
    <citation type="submission" date="2021-06" db="EMBL/GenBank/DDBJ databases">
        <authorList>
            <person name="Kallberg Y."/>
            <person name="Tangrot J."/>
            <person name="Rosling A."/>
        </authorList>
    </citation>
    <scope>NUCLEOTIDE SEQUENCE</scope>
    <source>
        <strain evidence="1">IL203A</strain>
    </source>
</reference>
<dbReference type="Proteomes" id="UP000789702">
    <property type="component" value="Unassembled WGS sequence"/>
</dbReference>
<sequence length="99" mass="11485">FGKDSIDFIKESKYKRKTEKLSIEYLTIFTINVVKDTMKFCSMCKESAIACTVRKILYISEVYFDTESTITEFSDMSILSHSTIHALKQNARQKDPKKV</sequence>
<evidence type="ECO:0000313" key="2">
    <source>
        <dbReference type="Proteomes" id="UP000789702"/>
    </source>
</evidence>
<name>A0ACA9PUN2_9GLOM</name>
<organism evidence="1 2">
    <name type="scientific">Dentiscutata heterogama</name>
    <dbReference type="NCBI Taxonomy" id="1316150"/>
    <lineage>
        <taxon>Eukaryota</taxon>
        <taxon>Fungi</taxon>
        <taxon>Fungi incertae sedis</taxon>
        <taxon>Mucoromycota</taxon>
        <taxon>Glomeromycotina</taxon>
        <taxon>Glomeromycetes</taxon>
        <taxon>Diversisporales</taxon>
        <taxon>Gigasporaceae</taxon>
        <taxon>Dentiscutata</taxon>
    </lineage>
</organism>
<accession>A0ACA9PUN2</accession>
<gene>
    <name evidence="1" type="ORF">DHETER_LOCUS13115</name>
</gene>
<proteinExistence type="predicted"/>
<feature type="non-terminal residue" evidence="1">
    <location>
        <position position="1"/>
    </location>
</feature>
<keyword evidence="2" id="KW-1185">Reference proteome</keyword>